<evidence type="ECO:0000313" key="2">
    <source>
        <dbReference type="EMBL" id="SHL01555.1"/>
    </source>
</evidence>
<dbReference type="AlphaFoldDB" id="A0A1M6X6Z6"/>
<sequence length="199" mass="22330">MKLVLRLLLALVSFLIGLVGMYFAMPYIAPQRVQQVQQQLDSLRAVAEGDSIQADSLVFDPVALFIDSLTATRDTLHQLRDSIRILHQQLTHVHQTLQQLQQQLQQVQQRLSSLETQRAKAKELAATITRLEDDQRRALLSQLPPEILDLLYLETQGRGRTLLLQSLPPDQAARLVRRLMQKPGGSQEPALTSAGSQSP</sequence>
<protein>
    <submittedName>
        <fullName evidence="2">Flagellar motility protein MotE, a chaperone for MotC folding</fullName>
    </submittedName>
</protein>
<keyword evidence="1" id="KW-0175">Coiled coil</keyword>
<dbReference type="OrthoDB" id="9946506at2"/>
<dbReference type="Proteomes" id="UP000185812">
    <property type="component" value="Unassembled WGS sequence"/>
</dbReference>
<proteinExistence type="predicted"/>
<gene>
    <name evidence="2" type="ORF">SAMN04488087_2522</name>
</gene>
<accession>A0A1M6X6Z6</accession>
<name>A0A1M6X6Z6_9BACT</name>
<dbReference type="Gene3D" id="1.10.287.1490">
    <property type="match status" value="1"/>
</dbReference>
<keyword evidence="2" id="KW-0969">Cilium</keyword>
<evidence type="ECO:0000313" key="3">
    <source>
        <dbReference type="Proteomes" id="UP000185812"/>
    </source>
</evidence>
<dbReference type="SUPFAM" id="SSF57997">
    <property type="entry name" value="Tropomyosin"/>
    <property type="match status" value="1"/>
</dbReference>
<dbReference type="RefSeq" id="WP_072716325.1">
    <property type="nucleotide sequence ID" value="NZ_FRAU01000010.1"/>
</dbReference>
<reference evidence="3" key="1">
    <citation type="submission" date="2016-11" db="EMBL/GenBank/DDBJ databases">
        <authorList>
            <person name="Varghese N."/>
            <person name="Submissions S."/>
        </authorList>
    </citation>
    <scope>NUCLEOTIDE SEQUENCE [LARGE SCALE GENOMIC DNA]</scope>
    <source>
        <strain evidence="3">DSM 22212</strain>
    </source>
</reference>
<dbReference type="EMBL" id="FRAU01000010">
    <property type="protein sequence ID" value="SHL01555.1"/>
    <property type="molecule type" value="Genomic_DNA"/>
</dbReference>
<keyword evidence="2" id="KW-0966">Cell projection</keyword>
<keyword evidence="2" id="KW-0282">Flagellum</keyword>
<evidence type="ECO:0000256" key="1">
    <source>
        <dbReference type="SAM" id="Coils"/>
    </source>
</evidence>
<keyword evidence="3" id="KW-1185">Reference proteome</keyword>
<feature type="coiled-coil region" evidence="1">
    <location>
        <begin position="83"/>
        <end position="134"/>
    </location>
</feature>
<organism evidence="2 3">
    <name type="scientific">Rhodothermus profundi</name>
    <dbReference type="NCBI Taxonomy" id="633813"/>
    <lineage>
        <taxon>Bacteria</taxon>
        <taxon>Pseudomonadati</taxon>
        <taxon>Rhodothermota</taxon>
        <taxon>Rhodothermia</taxon>
        <taxon>Rhodothermales</taxon>
        <taxon>Rhodothermaceae</taxon>
        <taxon>Rhodothermus</taxon>
    </lineage>
</organism>
<dbReference type="STRING" id="633813.SAMN04488087_2522"/>